<dbReference type="SMART" id="SM00335">
    <property type="entry name" value="ANX"/>
    <property type="match status" value="2"/>
</dbReference>
<name>A0A0B6YT73_9EUPU</name>
<dbReference type="GO" id="GO:0012506">
    <property type="term" value="C:vesicle membrane"/>
    <property type="evidence" value="ECO:0007669"/>
    <property type="project" value="TreeGrafter"/>
</dbReference>
<comment type="similarity">
    <text evidence="1">Belongs to the annexin family.</text>
</comment>
<keyword evidence="3" id="KW-0041">Annexin</keyword>
<keyword evidence="2" id="KW-0677">Repeat</keyword>
<evidence type="ECO:0008006" key="5">
    <source>
        <dbReference type="Google" id="ProtNLM"/>
    </source>
</evidence>
<evidence type="ECO:0000256" key="2">
    <source>
        <dbReference type="ARBA" id="ARBA00022737"/>
    </source>
</evidence>
<dbReference type="PANTHER" id="PTHR10502">
    <property type="entry name" value="ANNEXIN"/>
    <property type="match status" value="1"/>
</dbReference>
<dbReference type="InterPro" id="IPR018502">
    <property type="entry name" value="Annexin_repeat"/>
</dbReference>
<feature type="non-terminal residue" evidence="4">
    <location>
        <position position="157"/>
    </location>
</feature>
<evidence type="ECO:0000256" key="1">
    <source>
        <dbReference type="ARBA" id="ARBA00007831"/>
    </source>
</evidence>
<reference evidence="4" key="1">
    <citation type="submission" date="2014-12" db="EMBL/GenBank/DDBJ databases">
        <title>Insight into the proteome of Arion vulgaris.</title>
        <authorList>
            <person name="Aradska J."/>
            <person name="Bulat T."/>
            <person name="Smidak R."/>
            <person name="Sarate P."/>
            <person name="Gangsoo J."/>
            <person name="Sialana F."/>
            <person name="Bilban M."/>
            <person name="Lubec G."/>
        </authorList>
    </citation>
    <scope>NUCLEOTIDE SEQUENCE</scope>
    <source>
        <tissue evidence="4">Skin</tissue>
    </source>
</reference>
<dbReference type="PROSITE" id="PS51897">
    <property type="entry name" value="ANNEXIN_2"/>
    <property type="match status" value="2"/>
</dbReference>
<dbReference type="GO" id="GO:0005737">
    <property type="term" value="C:cytoplasm"/>
    <property type="evidence" value="ECO:0007669"/>
    <property type="project" value="TreeGrafter"/>
</dbReference>
<dbReference type="SUPFAM" id="SSF47874">
    <property type="entry name" value="Annexin"/>
    <property type="match status" value="1"/>
</dbReference>
<sequence length="157" mass="17400">EIKKSFKKAYKKDLESAVKSETSGDLKNLLLELISGKKEKSSKVDQKKALETAKALHENPSQIVGQLFKSPSAQIKATADAYRKEYNEDISESIKKASSGDIDDAYLALLKSTENPAEYFAQRLNKSINGIGTNDTQLIWTITSRSELDLPAIKGQY</sequence>
<protein>
    <recommendedName>
        <fullName evidence="5">Annexin</fullName>
    </recommendedName>
</protein>
<dbReference type="PANTHER" id="PTHR10502:SF102">
    <property type="entry name" value="ANNEXIN B11"/>
    <property type="match status" value="1"/>
</dbReference>
<feature type="non-terminal residue" evidence="4">
    <location>
        <position position="1"/>
    </location>
</feature>
<dbReference type="Pfam" id="PF00191">
    <property type="entry name" value="Annexin"/>
    <property type="match status" value="3"/>
</dbReference>
<accession>A0A0B6YT73</accession>
<dbReference type="GO" id="GO:0005544">
    <property type="term" value="F:calcium-dependent phospholipid binding"/>
    <property type="evidence" value="ECO:0007669"/>
    <property type="project" value="InterPro"/>
</dbReference>
<gene>
    <name evidence="4" type="primary">ORF36314</name>
</gene>
<evidence type="ECO:0000313" key="4">
    <source>
        <dbReference type="EMBL" id="CEK59434.1"/>
    </source>
</evidence>
<dbReference type="GO" id="GO:0005509">
    <property type="term" value="F:calcium ion binding"/>
    <property type="evidence" value="ECO:0007669"/>
    <property type="project" value="InterPro"/>
</dbReference>
<dbReference type="Gene3D" id="1.10.220.10">
    <property type="entry name" value="Annexin"/>
    <property type="match status" value="3"/>
</dbReference>
<proteinExistence type="inferred from homology"/>
<evidence type="ECO:0000256" key="3">
    <source>
        <dbReference type="ARBA" id="ARBA00023216"/>
    </source>
</evidence>
<dbReference type="GO" id="GO:0005634">
    <property type="term" value="C:nucleus"/>
    <property type="evidence" value="ECO:0007669"/>
    <property type="project" value="TreeGrafter"/>
</dbReference>
<dbReference type="GO" id="GO:0005886">
    <property type="term" value="C:plasma membrane"/>
    <property type="evidence" value="ECO:0007669"/>
    <property type="project" value="TreeGrafter"/>
</dbReference>
<dbReference type="GO" id="GO:0001786">
    <property type="term" value="F:phosphatidylserine binding"/>
    <property type="evidence" value="ECO:0007669"/>
    <property type="project" value="TreeGrafter"/>
</dbReference>
<dbReference type="InterPro" id="IPR037104">
    <property type="entry name" value="Annexin_sf"/>
</dbReference>
<dbReference type="EMBL" id="HACG01012569">
    <property type="protein sequence ID" value="CEK59434.1"/>
    <property type="molecule type" value="Transcribed_RNA"/>
</dbReference>
<dbReference type="AlphaFoldDB" id="A0A0B6YT73"/>
<organism evidence="4">
    <name type="scientific">Arion vulgaris</name>
    <dbReference type="NCBI Taxonomy" id="1028688"/>
    <lineage>
        <taxon>Eukaryota</taxon>
        <taxon>Metazoa</taxon>
        <taxon>Spiralia</taxon>
        <taxon>Lophotrochozoa</taxon>
        <taxon>Mollusca</taxon>
        <taxon>Gastropoda</taxon>
        <taxon>Heterobranchia</taxon>
        <taxon>Euthyneura</taxon>
        <taxon>Panpulmonata</taxon>
        <taxon>Eupulmonata</taxon>
        <taxon>Stylommatophora</taxon>
        <taxon>Helicina</taxon>
        <taxon>Arionoidea</taxon>
        <taxon>Arionidae</taxon>
        <taxon>Arion</taxon>
    </lineage>
</organism>